<dbReference type="InterPro" id="IPR001245">
    <property type="entry name" value="Ser-Thr/Tyr_kinase_cat_dom"/>
</dbReference>
<feature type="compositionally biased region" description="Low complexity" evidence="10">
    <location>
        <begin position="1008"/>
        <end position="1020"/>
    </location>
</feature>
<reference evidence="14" key="1">
    <citation type="submission" date="2025-08" db="UniProtKB">
        <authorList>
            <consortium name="RefSeq"/>
        </authorList>
    </citation>
    <scope>IDENTIFICATION</scope>
    <source>
        <tissue evidence="14">Adult</tissue>
    </source>
</reference>
<evidence type="ECO:0000256" key="6">
    <source>
        <dbReference type="ARBA" id="ARBA00023137"/>
    </source>
</evidence>
<feature type="compositionally biased region" description="Basic residues" evidence="10">
    <location>
        <begin position="1358"/>
        <end position="1368"/>
    </location>
</feature>
<feature type="binding site" evidence="9">
    <location>
        <position position="1807"/>
    </location>
    <ligand>
        <name>ATP</name>
        <dbReference type="ChEBI" id="CHEBI:30616"/>
    </ligand>
</feature>
<keyword evidence="4" id="KW-0418">Kinase</keyword>
<comment type="catalytic activity">
    <reaction evidence="7">
        <text>L-tyrosyl-[protein] + ATP = O-phospho-L-tyrosyl-[protein] + ADP + H(+)</text>
        <dbReference type="Rhea" id="RHEA:10596"/>
        <dbReference type="Rhea" id="RHEA-COMP:10136"/>
        <dbReference type="Rhea" id="RHEA-COMP:20101"/>
        <dbReference type="ChEBI" id="CHEBI:15378"/>
        <dbReference type="ChEBI" id="CHEBI:30616"/>
        <dbReference type="ChEBI" id="CHEBI:46858"/>
        <dbReference type="ChEBI" id="CHEBI:61978"/>
        <dbReference type="ChEBI" id="CHEBI:456216"/>
        <dbReference type="EC" id="2.7.10.2"/>
    </reaction>
</comment>
<feature type="compositionally biased region" description="Acidic residues" evidence="10">
    <location>
        <begin position="193"/>
        <end position="202"/>
    </location>
</feature>
<proteinExistence type="predicted"/>
<dbReference type="Pfam" id="PF07714">
    <property type="entry name" value="PK_Tyr_Ser-Thr"/>
    <property type="match status" value="1"/>
</dbReference>
<keyword evidence="3 9" id="KW-0547">Nucleotide-binding</keyword>
<dbReference type="InterPro" id="IPR036860">
    <property type="entry name" value="SH2_dom_sf"/>
</dbReference>
<evidence type="ECO:0000256" key="4">
    <source>
        <dbReference type="ARBA" id="ARBA00022777"/>
    </source>
</evidence>
<feature type="region of interest" description="Disordered" evidence="10">
    <location>
        <begin position="1235"/>
        <end position="1254"/>
    </location>
</feature>
<evidence type="ECO:0000256" key="8">
    <source>
        <dbReference type="PROSITE-ProRule" id="PRU00191"/>
    </source>
</evidence>
<dbReference type="SUPFAM" id="SSF55550">
    <property type="entry name" value="SH2 domain"/>
    <property type="match status" value="1"/>
</dbReference>
<feature type="region of interest" description="Disordered" evidence="10">
    <location>
        <begin position="193"/>
        <end position="233"/>
    </location>
</feature>
<dbReference type="PRINTS" id="PR00109">
    <property type="entry name" value="TYRKINASE"/>
</dbReference>
<sequence length="2045" mass="222896">MRTESLTSGRHSCASAYTTATATAAAAATATATASVVAAAASATKMASMPVVWCTDPNSVNKQPTAFALHGIQLQGNVTEKQVLALRELVNAAAEGRLILPADGSFVLLDSGISIESSIVNSSGGSVGEGAVVDTDGNKENTAQNVAPNVVTHGCGAEEKQVKNTYILMPVTTNKPRANVDLPANLEQRDVIDEEEEDEERENELAEAAREVPSQQFEYDEEEYEPKYSTFTPPNSTADDEILYEFLCCAKCMNDVYASRCQANAAARMRNSNCQYATAIYPPKSNQSRRALAAERLQRLLRTSGRGSAFVDWNCTATAARANEALTPLDDPVYSIANKYTRRYHRKHCLNFASALAARNRQNRHKLPMQSVKIFHNRNIAITNGGGGSCAGSGSSSSVSNSRSNKIGCIPLPTLSLLPAYASVNKKQIVNDATTQSSSSRVLRAPDRFGEMQVSMESNSGGEKALRSDVESEKRGAPCLPTTERMACAEPNNCDTPMDATVAASEVVKDLISFDDDDDGNNVSDKLTVSRKAGAIAPNFACDTKTFDLLCAPNQPLAVTADGHEYADNNVSAGKNNCNLPLPADALCMQISESVEFGAAQAIQNVSDDNVVAANAVAVGGAQPSSNNSSRKTSFDSTCTISSMDSGFIEMQNKLESSLQSAAGALLYAASAANASNTRPTLAQIFNGLENSTAPSNGNAVRVGYNTAEPCDAPEKIARLNYKECLTQSRNRRKSYEEFKAMFAAAAHLDGAHGAVAEASARRKTLLSRTGNSLEKETQYATSMTMQTALAHAATTTPMSAVSQTTPTGATMSNALESISEQSTTTGEESYGSAAVTALPNAASTFANHEIGAASDHLDTFSVHSDSKPDCVNKFAVRTAEMDTADVSASLKTPPTTAATTTTTTLAATPIPQRSTTEILRKNSDFLSQILDQKVLAAKEKEKAHIRRKSYEEFKRLVRECETMDALESGGEVAEGATPFKRQNSRHRKSYASFLLMRRNSLKEQQKAAAAAGSNAATPAESGDAATATASEVQPPSNVGAIVPSAATSISKGVCGGNNYKRNFKIYDKLVYGTIYDIIQRKNDIYNLTYHKYDKYMTYGTIYEILHRKTSQASSTASSVTSAGDFFQRKSLSAILEKDVAARHERRDSATKTEKDKDREVKEKHKPLKPTMIYDIIQKQQQTQSNALQATCTDDRSVSASNSVTAATNSTSSSARLGNNRKYGTIYDILQMEKSDASSAPTTTTSGATHPESKNRFIVSKIDETAVMPTTAQQGLEVHTPNVDTAGTAADKLQQGDDAAHCDAQKSVKTTKPNKMRRLSNILSYSKQHAKPEKSSSSERIDEQPEPADCTAEDASKSKHHAQHKRRLGMPQLLPLDSEELYARIVAQNRANSTAGKQKNSSGPIMKSSSLDAISTTAAAALISPPATPSPPSPRRNLKQHNCLQRAGAQTAQRLLVKKLSLESFEPSRVRQERSPLRRWSNQMPIKCNCMLNGDSREGSPISLASSNEDLCACATAAVNETTAQWQRHNFSREHHKHQTPQHTHTCPNFLTFTLNTNVTATTDKENGALLPWSPSSLCVGNADCACASLEDFKNFRLNASASATTNAATSGHLVAASSAKGSSSALALTKKAKSRRLSEFTRGEFLNEKPWYFRKIKRIEAEKKLLLPENEHGAYLIRDSESRHNDYSLSVRDGDTVKHYRIRQLDEGGFFIARRTTFRTLQELVEHYSKDSDGLCVNLCKPCVQANQFAGIFEIEKPVTEGLSHRTRDQWEIDRTSLKFVRKLGSGQFGEVWEGLWNNTTPVAIKTLKSGTMDPKDFLAEAQIMKKLRHTKLIQLYAVCTVEEPIYIITELMKHGSLLEYLQGKGRSLKMAILIDMAAQIAAGMAYLEQQNYIHRDLAARNVLVGDNNVVKIADFGLARLIKEDEYEARVGARFPIKWTAPEAANYSKFSIKSDVWSFGILLTELVTYGRIPYPGMTNAEVLTQVEHGYRMPSPPNCEPRLYEIMLECWHKDPMRRPTFETLQWKLEDFYTSDQSDYKEAQAY</sequence>
<dbReference type="PROSITE" id="PS00107">
    <property type="entry name" value="PROTEIN_KINASE_ATP"/>
    <property type="match status" value="1"/>
</dbReference>
<dbReference type="Gene3D" id="3.30.200.20">
    <property type="entry name" value="Phosphorylase Kinase, domain 1"/>
    <property type="match status" value="1"/>
</dbReference>
<evidence type="ECO:0000313" key="13">
    <source>
        <dbReference type="Proteomes" id="UP001652620"/>
    </source>
</evidence>
<accession>A0ABM3JEK2</accession>
<dbReference type="CDD" id="cd05068">
    <property type="entry name" value="PTKc_Frk_like"/>
    <property type="match status" value="1"/>
</dbReference>
<keyword evidence="13" id="KW-1185">Reference proteome</keyword>
<dbReference type="Gene3D" id="3.30.505.10">
    <property type="entry name" value="SH2 domain"/>
    <property type="match status" value="1"/>
</dbReference>
<evidence type="ECO:0000256" key="1">
    <source>
        <dbReference type="ARBA" id="ARBA00011903"/>
    </source>
</evidence>
<protein>
    <recommendedName>
        <fullName evidence="1">non-specific protein-tyrosine kinase</fullName>
        <ecNumber evidence="1">2.7.10.2</ecNumber>
    </recommendedName>
</protein>
<evidence type="ECO:0000256" key="7">
    <source>
        <dbReference type="ARBA" id="ARBA00051245"/>
    </source>
</evidence>
<dbReference type="SUPFAM" id="SSF56112">
    <property type="entry name" value="Protein kinase-like (PK-like)"/>
    <property type="match status" value="1"/>
</dbReference>
<dbReference type="PROSITE" id="PS00109">
    <property type="entry name" value="PROTEIN_KINASE_TYR"/>
    <property type="match status" value="1"/>
</dbReference>
<keyword evidence="2" id="KW-0808">Transferase</keyword>
<dbReference type="CDD" id="cd10370">
    <property type="entry name" value="SH2_Src_Src42"/>
    <property type="match status" value="1"/>
</dbReference>
<keyword evidence="8" id="KW-0727">SH2 domain</keyword>
<evidence type="ECO:0000256" key="9">
    <source>
        <dbReference type="PROSITE-ProRule" id="PRU10141"/>
    </source>
</evidence>
<feature type="compositionally biased region" description="Low complexity" evidence="10">
    <location>
        <begin position="1198"/>
        <end position="1215"/>
    </location>
</feature>
<dbReference type="InterPro" id="IPR020635">
    <property type="entry name" value="Tyr_kinase_cat_dom"/>
</dbReference>
<dbReference type="SMART" id="SM00219">
    <property type="entry name" value="TyrKc"/>
    <property type="match status" value="1"/>
</dbReference>
<dbReference type="EC" id="2.7.10.2" evidence="1"/>
<gene>
    <name evidence="14" type="primary">LOC105222355</name>
</gene>
<dbReference type="InterPro" id="IPR050198">
    <property type="entry name" value="Non-receptor_tyrosine_kinases"/>
</dbReference>
<dbReference type="InterPro" id="IPR000719">
    <property type="entry name" value="Prot_kinase_dom"/>
</dbReference>
<dbReference type="InterPro" id="IPR008266">
    <property type="entry name" value="Tyr_kinase_AS"/>
</dbReference>
<dbReference type="GeneID" id="105222355"/>
<feature type="domain" description="Protein kinase" evidence="12">
    <location>
        <begin position="1779"/>
        <end position="2032"/>
    </location>
</feature>
<feature type="region of interest" description="Disordered" evidence="10">
    <location>
        <begin position="1294"/>
        <end position="1371"/>
    </location>
</feature>
<evidence type="ECO:0000259" key="12">
    <source>
        <dbReference type="PROSITE" id="PS50011"/>
    </source>
</evidence>
<dbReference type="SMART" id="SM00252">
    <property type="entry name" value="SH2"/>
    <property type="match status" value="1"/>
</dbReference>
<keyword evidence="5 9" id="KW-0067">ATP-binding</keyword>
<dbReference type="InterPro" id="IPR011009">
    <property type="entry name" value="Kinase-like_dom_sf"/>
</dbReference>
<feature type="domain" description="SH2" evidence="11">
    <location>
        <begin position="1652"/>
        <end position="1744"/>
    </location>
</feature>
<evidence type="ECO:0000256" key="2">
    <source>
        <dbReference type="ARBA" id="ARBA00022679"/>
    </source>
</evidence>
<evidence type="ECO:0000259" key="11">
    <source>
        <dbReference type="PROSITE" id="PS50001"/>
    </source>
</evidence>
<feature type="region of interest" description="Disordered" evidence="10">
    <location>
        <begin position="453"/>
        <end position="477"/>
    </location>
</feature>
<feature type="compositionally biased region" description="Basic and acidic residues" evidence="10">
    <location>
        <begin position="1294"/>
        <end position="1306"/>
    </location>
</feature>
<feature type="compositionally biased region" description="Low complexity" evidence="10">
    <location>
        <begin position="1237"/>
        <end position="1249"/>
    </location>
</feature>
<feature type="compositionally biased region" description="Basic and acidic residues" evidence="10">
    <location>
        <begin position="1138"/>
        <end position="1163"/>
    </location>
</feature>
<feature type="compositionally biased region" description="Polar residues" evidence="10">
    <location>
        <begin position="1028"/>
        <end position="1037"/>
    </location>
</feature>
<organism evidence="13 14">
    <name type="scientific">Bactrocera dorsalis</name>
    <name type="common">Oriental fruit fly</name>
    <name type="synonym">Dacus dorsalis</name>
    <dbReference type="NCBI Taxonomy" id="27457"/>
    <lineage>
        <taxon>Eukaryota</taxon>
        <taxon>Metazoa</taxon>
        <taxon>Ecdysozoa</taxon>
        <taxon>Arthropoda</taxon>
        <taxon>Hexapoda</taxon>
        <taxon>Insecta</taxon>
        <taxon>Pterygota</taxon>
        <taxon>Neoptera</taxon>
        <taxon>Endopterygota</taxon>
        <taxon>Diptera</taxon>
        <taxon>Brachycera</taxon>
        <taxon>Muscomorpha</taxon>
        <taxon>Tephritoidea</taxon>
        <taxon>Tephritidae</taxon>
        <taxon>Bactrocera</taxon>
        <taxon>Bactrocera</taxon>
    </lineage>
</organism>
<feature type="region of interest" description="Disordered" evidence="10">
    <location>
        <begin position="1187"/>
        <end position="1218"/>
    </location>
</feature>
<dbReference type="Proteomes" id="UP001652620">
    <property type="component" value="Chromosome 3"/>
</dbReference>
<feature type="region of interest" description="Disordered" evidence="10">
    <location>
        <begin position="1007"/>
        <end position="1038"/>
    </location>
</feature>
<name>A0ABM3JEK2_BACDO</name>
<dbReference type="PRINTS" id="PR00401">
    <property type="entry name" value="SH2DOMAIN"/>
</dbReference>
<evidence type="ECO:0000256" key="5">
    <source>
        <dbReference type="ARBA" id="ARBA00022840"/>
    </source>
</evidence>
<dbReference type="PROSITE" id="PS50001">
    <property type="entry name" value="SH2"/>
    <property type="match status" value="1"/>
</dbReference>
<feature type="compositionally biased region" description="Basic and acidic residues" evidence="10">
    <location>
        <begin position="464"/>
        <end position="476"/>
    </location>
</feature>
<dbReference type="InterPro" id="IPR000980">
    <property type="entry name" value="SH2"/>
</dbReference>
<feature type="region of interest" description="Disordered" evidence="10">
    <location>
        <begin position="1138"/>
        <end position="1168"/>
    </location>
</feature>
<feature type="compositionally biased region" description="Basic and acidic residues" evidence="10">
    <location>
        <begin position="1330"/>
        <end position="1343"/>
    </location>
</feature>
<dbReference type="Gene3D" id="1.10.510.10">
    <property type="entry name" value="Transferase(Phosphotransferase) domain 1"/>
    <property type="match status" value="1"/>
</dbReference>
<dbReference type="InterPro" id="IPR017441">
    <property type="entry name" value="Protein_kinase_ATP_BS"/>
</dbReference>
<dbReference type="RefSeq" id="XP_049307662.1">
    <property type="nucleotide sequence ID" value="XM_049451705.1"/>
</dbReference>
<keyword evidence="6" id="KW-0829">Tyrosine-protein kinase</keyword>
<dbReference type="Pfam" id="PF00017">
    <property type="entry name" value="SH2"/>
    <property type="match status" value="1"/>
</dbReference>
<evidence type="ECO:0000256" key="3">
    <source>
        <dbReference type="ARBA" id="ARBA00022741"/>
    </source>
</evidence>
<evidence type="ECO:0000256" key="10">
    <source>
        <dbReference type="SAM" id="MobiDB-lite"/>
    </source>
</evidence>
<dbReference type="PROSITE" id="PS50011">
    <property type="entry name" value="PROTEIN_KINASE_DOM"/>
    <property type="match status" value="1"/>
</dbReference>
<evidence type="ECO:0000313" key="14">
    <source>
        <dbReference type="RefSeq" id="XP_049307662.1"/>
    </source>
</evidence>
<dbReference type="PANTHER" id="PTHR24418">
    <property type="entry name" value="TYROSINE-PROTEIN KINASE"/>
    <property type="match status" value="1"/>
</dbReference>